<dbReference type="OrthoDB" id="1743675at2759"/>
<dbReference type="EMBL" id="JAAWWB010000033">
    <property type="protein sequence ID" value="KAG6742391.1"/>
    <property type="molecule type" value="Genomic_DNA"/>
</dbReference>
<dbReference type="AlphaFoldDB" id="A0A8X7Y102"/>
<protein>
    <recommendedName>
        <fullName evidence="3">Rx N-terminal domain-containing protein</fullName>
    </recommendedName>
</protein>
<keyword evidence="2" id="KW-1185">Reference proteome</keyword>
<evidence type="ECO:0008006" key="3">
    <source>
        <dbReference type="Google" id="ProtNLM"/>
    </source>
</evidence>
<sequence length="84" mass="9249">MAVEFIGGSILSAVIEVLSEKLTTPEILGFFKSHKLNDALLGKLKETLNTLNGLLSDGLLGKLKETLLEWQIIAYDEQKLIHLA</sequence>
<evidence type="ECO:0000313" key="2">
    <source>
        <dbReference type="Proteomes" id="UP000886885"/>
    </source>
</evidence>
<accession>A0A8X7Y102</accession>
<comment type="caution">
    <text evidence="1">The sequence shown here is derived from an EMBL/GenBank/DDBJ whole genome shotgun (WGS) entry which is preliminary data.</text>
</comment>
<organism evidence="1 2">
    <name type="scientific">Populus tomentosa</name>
    <name type="common">Chinese white poplar</name>
    <dbReference type="NCBI Taxonomy" id="118781"/>
    <lineage>
        <taxon>Eukaryota</taxon>
        <taxon>Viridiplantae</taxon>
        <taxon>Streptophyta</taxon>
        <taxon>Embryophyta</taxon>
        <taxon>Tracheophyta</taxon>
        <taxon>Spermatophyta</taxon>
        <taxon>Magnoliopsida</taxon>
        <taxon>eudicotyledons</taxon>
        <taxon>Gunneridae</taxon>
        <taxon>Pentapetalae</taxon>
        <taxon>rosids</taxon>
        <taxon>fabids</taxon>
        <taxon>Malpighiales</taxon>
        <taxon>Salicaceae</taxon>
        <taxon>Saliceae</taxon>
        <taxon>Populus</taxon>
    </lineage>
</organism>
<dbReference type="Proteomes" id="UP000886885">
    <property type="component" value="Chromosome 17A"/>
</dbReference>
<reference evidence="1" key="1">
    <citation type="journal article" date="2020" name="bioRxiv">
        <title>Hybrid origin of Populus tomentosa Carr. identified through genome sequencing and phylogenomic analysis.</title>
        <authorList>
            <person name="An X."/>
            <person name="Gao K."/>
            <person name="Chen Z."/>
            <person name="Li J."/>
            <person name="Yang X."/>
            <person name="Yang X."/>
            <person name="Zhou J."/>
            <person name="Guo T."/>
            <person name="Zhao T."/>
            <person name="Huang S."/>
            <person name="Miao D."/>
            <person name="Khan W.U."/>
            <person name="Rao P."/>
            <person name="Ye M."/>
            <person name="Lei B."/>
            <person name="Liao W."/>
            <person name="Wang J."/>
            <person name="Ji L."/>
            <person name="Li Y."/>
            <person name="Guo B."/>
            <person name="Mustafa N.S."/>
            <person name="Li S."/>
            <person name="Yun Q."/>
            <person name="Keller S.R."/>
            <person name="Mao J."/>
            <person name="Zhang R."/>
            <person name="Strauss S.H."/>
        </authorList>
    </citation>
    <scope>NUCLEOTIDE SEQUENCE</scope>
    <source>
        <strain evidence="1">GM15</strain>
        <tissue evidence="1">Leaf</tissue>
    </source>
</reference>
<evidence type="ECO:0000313" key="1">
    <source>
        <dbReference type="EMBL" id="KAG6742391.1"/>
    </source>
</evidence>
<gene>
    <name evidence="1" type="ORF">POTOM_053262</name>
</gene>
<proteinExistence type="predicted"/>
<name>A0A8X7Y102_POPTO</name>